<feature type="region of interest" description="Disordered" evidence="4">
    <location>
        <begin position="525"/>
        <end position="545"/>
    </location>
</feature>
<gene>
    <name evidence="5" type="ORF">ILEXP_LOCUS10704</name>
</gene>
<comment type="catalytic activity">
    <reaction evidence="1">
        <text>S-ubiquitinyl-[E2 ubiquitin-conjugating enzyme]-L-cysteine + [acceptor protein]-L-lysine = [E2 ubiquitin-conjugating enzyme]-L-cysteine + N(6)-ubiquitinyl-[acceptor protein]-L-lysine.</text>
        <dbReference type="EC" id="2.3.2.26"/>
    </reaction>
</comment>
<proteinExistence type="predicted"/>
<evidence type="ECO:0000256" key="1">
    <source>
        <dbReference type="ARBA" id="ARBA00000885"/>
    </source>
</evidence>
<evidence type="ECO:0000313" key="5">
    <source>
        <dbReference type="EMBL" id="CAK9143007.1"/>
    </source>
</evidence>
<sequence>MLLVACTYPSRHSARDEVIYDLTFSIRSCLPSSGTCDNVLSLKLVTGEEEKKGHKWAGVDESIRKKSRRSLFGTGWIISSDPQENFCSLATGTLEERRIWMYQAQKLISLCLFILANCDNFRQEDRDIVVLTSLAMRFAVALTDLKGWKSVRDDNLRDAEIAVKHLVRIMGSKKSGLYICIRKYISKLDAPFSSQMNYSGQTDDRFLITASAITLALRPFLSANLDINDNIPLDTQCAAEQYCVLLLSIPWFAQRLPPISKEKILKEVAEVDPLKMAFDPKLIPQAGWLLANIIFFAIGSDGNSLDPGKLTQGIEFVSYIRVVIILAEGLLAWVERVGLMRKENQGIHSDCETSAESIDCMLHKTETISESLKMSYMDFLKPVCQQWHLIKLLALDKDGFIHGVDNRLPNNLESPVKCELLDVVYYYSYLLRIFSVLNPVGGSLPILNMLSFTPGFLVNLWAALERFLFPGKSHNSKDNNLHESKIFGNKNNEVFDRNKKKVAKDAGNKWVNVLHRITGKTQDDFDYNGSVNGQPSNNHDDEDSSDIWDIEPFKRGPGGILKDTACLLYLFCATYSHLLLVLDDIEFYDKQVPFTLEQQRRVAATLNTLGYNAFSHGISHQNRPLMDAAVRCLHLLYERDCRRQFCPPALWLSPARKNRPPIAVAARTHEVLSATVSVDDTLTSPSMGSVITTTPHVFPFEER</sequence>
<dbReference type="PANTHER" id="PTHR45700:SF2">
    <property type="entry name" value="UBIQUITIN-PROTEIN LIGASE E3C"/>
    <property type="match status" value="1"/>
</dbReference>
<evidence type="ECO:0000256" key="2">
    <source>
        <dbReference type="ARBA" id="ARBA00012485"/>
    </source>
</evidence>
<accession>A0ABC8RLU5</accession>
<organism evidence="5 6">
    <name type="scientific">Ilex paraguariensis</name>
    <name type="common">yerba mate</name>
    <dbReference type="NCBI Taxonomy" id="185542"/>
    <lineage>
        <taxon>Eukaryota</taxon>
        <taxon>Viridiplantae</taxon>
        <taxon>Streptophyta</taxon>
        <taxon>Embryophyta</taxon>
        <taxon>Tracheophyta</taxon>
        <taxon>Spermatophyta</taxon>
        <taxon>Magnoliopsida</taxon>
        <taxon>eudicotyledons</taxon>
        <taxon>Gunneridae</taxon>
        <taxon>Pentapetalae</taxon>
        <taxon>asterids</taxon>
        <taxon>campanulids</taxon>
        <taxon>Aquifoliales</taxon>
        <taxon>Aquifoliaceae</taxon>
        <taxon>Ilex</taxon>
    </lineage>
</organism>
<evidence type="ECO:0000256" key="3">
    <source>
        <dbReference type="ARBA" id="ARBA00022679"/>
    </source>
</evidence>
<name>A0ABC8RLU5_9AQUA</name>
<dbReference type="InterPro" id="IPR044611">
    <property type="entry name" value="E3A/B/C-like"/>
</dbReference>
<dbReference type="EMBL" id="CAUOFW020001275">
    <property type="protein sequence ID" value="CAK9143007.1"/>
    <property type="molecule type" value="Genomic_DNA"/>
</dbReference>
<dbReference type="EC" id="2.3.2.26" evidence="2"/>
<dbReference type="Proteomes" id="UP001642360">
    <property type="component" value="Unassembled WGS sequence"/>
</dbReference>
<dbReference type="AlphaFoldDB" id="A0ABC8RLU5"/>
<comment type="caution">
    <text evidence="5">The sequence shown here is derived from an EMBL/GenBank/DDBJ whole genome shotgun (WGS) entry which is preliminary data.</text>
</comment>
<evidence type="ECO:0000313" key="6">
    <source>
        <dbReference type="Proteomes" id="UP001642360"/>
    </source>
</evidence>
<evidence type="ECO:0000256" key="4">
    <source>
        <dbReference type="SAM" id="MobiDB-lite"/>
    </source>
</evidence>
<reference evidence="5 6" key="1">
    <citation type="submission" date="2024-02" db="EMBL/GenBank/DDBJ databases">
        <authorList>
            <person name="Vignale AGUSTIN F."/>
            <person name="Sosa J E."/>
            <person name="Modenutti C."/>
        </authorList>
    </citation>
    <scope>NUCLEOTIDE SEQUENCE [LARGE SCALE GENOMIC DNA]</scope>
</reference>
<keyword evidence="3" id="KW-0808">Transferase</keyword>
<dbReference type="PANTHER" id="PTHR45700">
    <property type="entry name" value="UBIQUITIN-PROTEIN LIGASE E3C"/>
    <property type="match status" value="1"/>
</dbReference>
<dbReference type="GO" id="GO:0061630">
    <property type="term" value="F:ubiquitin protein ligase activity"/>
    <property type="evidence" value="ECO:0007669"/>
    <property type="project" value="UniProtKB-EC"/>
</dbReference>
<protein>
    <recommendedName>
        <fullName evidence="2">HECT-type E3 ubiquitin transferase</fullName>
        <ecNumber evidence="2">2.3.2.26</ecNumber>
    </recommendedName>
</protein>
<keyword evidence="6" id="KW-1185">Reference proteome</keyword>